<dbReference type="EMBL" id="JARKHS020007968">
    <property type="protein sequence ID" value="KAK8781144.1"/>
    <property type="molecule type" value="Genomic_DNA"/>
</dbReference>
<feature type="transmembrane region" description="Helical" evidence="2">
    <location>
        <begin position="290"/>
        <end position="311"/>
    </location>
</feature>
<name>A0AAQ4F1X2_AMBAM</name>
<comment type="caution">
    <text evidence="3">The sequence shown here is derived from an EMBL/GenBank/DDBJ whole genome shotgun (WGS) entry which is preliminary data.</text>
</comment>
<gene>
    <name evidence="3" type="ORF">V5799_017506</name>
</gene>
<dbReference type="AlphaFoldDB" id="A0AAQ4F1X2"/>
<evidence type="ECO:0000313" key="3">
    <source>
        <dbReference type="EMBL" id="KAK8781144.1"/>
    </source>
</evidence>
<dbReference type="Proteomes" id="UP001321473">
    <property type="component" value="Unassembled WGS sequence"/>
</dbReference>
<evidence type="ECO:0000313" key="4">
    <source>
        <dbReference type="Proteomes" id="UP001321473"/>
    </source>
</evidence>
<keyword evidence="2" id="KW-0812">Transmembrane</keyword>
<reference evidence="3 4" key="1">
    <citation type="journal article" date="2023" name="Arcadia Sci">
        <title>De novo assembly of a long-read Amblyomma americanum tick genome.</title>
        <authorList>
            <person name="Chou S."/>
            <person name="Poskanzer K.E."/>
            <person name="Rollins M."/>
            <person name="Thuy-Boun P.S."/>
        </authorList>
    </citation>
    <scope>NUCLEOTIDE SEQUENCE [LARGE SCALE GENOMIC DNA]</scope>
    <source>
        <strain evidence="3">F_SG_1</strain>
        <tissue evidence="3">Salivary glands</tissue>
    </source>
</reference>
<feature type="compositionally biased region" description="Polar residues" evidence="1">
    <location>
        <begin position="118"/>
        <end position="133"/>
    </location>
</feature>
<feature type="compositionally biased region" description="Low complexity" evidence="1">
    <location>
        <begin position="145"/>
        <end position="166"/>
    </location>
</feature>
<keyword evidence="2" id="KW-0472">Membrane</keyword>
<feature type="region of interest" description="Disordered" evidence="1">
    <location>
        <begin position="252"/>
        <end position="283"/>
    </location>
</feature>
<feature type="compositionally biased region" description="Basic and acidic residues" evidence="1">
    <location>
        <begin position="177"/>
        <end position="187"/>
    </location>
</feature>
<sequence length="394" mass="42214">MAANPYSLPVPAKPSTKARRQSFDPKSASHSLPNFQLQCPPSPKPKKTSSGPAIPAAVARRVSQASLGRFHHKQVRIKPPKTTGPSAVPSPLLSTPVQERHVLPPPPRSLWKKPDFRQTLSQSPFGRSAAAQSKESEERLATAASHTSNLSTESSSSESKATRTTSQSSCPGRRLSKASDLKPRRQTETSATESTHDQDSMDDESHSVLPPTNRGSVFRRLLRPVFKKSQSARTSTPSLVASTSRARNIDVTKSSTSSSYIVKRSDAGASSSRETQGSDEDESRSQMMKALFLSLFMFVASILCMMAFFRLSDVARDLHAREGDPATTGLPTVAPPNDFVANIAPRHIPAVAHGVIKGGSARPTTDAALTNVDDASTTAAESSTTVDDTTTDND</sequence>
<feature type="compositionally biased region" description="Basic and acidic residues" evidence="1">
    <location>
        <begin position="194"/>
        <end position="206"/>
    </location>
</feature>
<protein>
    <submittedName>
        <fullName evidence="3">Uncharacterized protein</fullName>
    </submittedName>
</protein>
<feature type="region of interest" description="Disordered" evidence="1">
    <location>
        <begin position="1"/>
        <end position="214"/>
    </location>
</feature>
<accession>A0AAQ4F1X2</accession>
<keyword evidence="4" id="KW-1185">Reference proteome</keyword>
<keyword evidence="2" id="KW-1133">Transmembrane helix</keyword>
<evidence type="ECO:0000256" key="2">
    <source>
        <dbReference type="SAM" id="Phobius"/>
    </source>
</evidence>
<feature type="region of interest" description="Disordered" evidence="1">
    <location>
        <begin position="370"/>
        <end position="394"/>
    </location>
</feature>
<proteinExistence type="predicted"/>
<evidence type="ECO:0000256" key="1">
    <source>
        <dbReference type="SAM" id="MobiDB-lite"/>
    </source>
</evidence>
<feature type="compositionally biased region" description="Low complexity" evidence="1">
    <location>
        <begin position="373"/>
        <end position="388"/>
    </location>
</feature>
<organism evidence="3 4">
    <name type="scientific">Amblyomma americanum</name>
    <name type="common">Lone star tick</name>
    <dbReference type="NCBI Taxonomy" id="6943"/>
    <lineage>
        <taxon>Eukaryota</taxon>
        <taxon>Metazoa</taxon>
        <taxon>Ecdysozoa</taxon>
        <taxon>Arthropoda</taxon>
        <taxon>Chelicerata</taxon>
        <taxon>Arachnida</taxon>
        <taxon>Acari</taxon>
        <taxon>Parasitiformes</taxon>
        <taxon>Ixodida</taxon>
        <taxon>Ixodoidea</taxon>
        <taxon>Ixodidae</taxon>
        <taxon>Amblyomminae</taxon>
        <taxon>Amblyomma</taxon>
    </lineage>
</organism>
<feature type="compositionally biased region" description="Polar residues" evidence="1">
    <location>
        <begin position="28"/>
        <end position="39"/>
    </location>
</feature>
<feature type="compositionally biased region" description="Basic residues" evidence="1">
    <location>
        <begin position="69"/>
        <end position="79"/>
    </location>
</feature>